<evidence type="ECO:0000256" key="9">
    <source>
        <dbReference type="ARBA" id="ARBA00023285"/>
    </source>
</evidence>
<dbReference type="OrthoDB" id="1551318at2"/>
<dbReference type="EMBL" id="AZFF01000005">
    <property type="protein sequence ID" value="KRL56157.1"/>
    <property type="molecule type" value="Genomic_DNA"/>
</dbReference>
<dbReference type="PANTHER" id="PTHR38662">
    <property type="entry name" value="COBALT TRANSPORT PROTEIN CBIN"/>
    <property type="match status" value="1"/>
</dbReference>
<gene>
    <name evidence="10" type="primary">cbiN</name>
    <name evidence="11" type="ORF">FD35_GL002198</name>
</gene>
<evidence type="ECO:0000256" key="3">
    <source>
        <dbReference type="ARBA" id="ARBA00022475"/>
    </source>
</evidence>
<dbReference type="STRING" id="1114972.FD35_GL002198"/>
<feature type="transmembrane region" description="Helical" evidence="10">
    <location>
        <begin position="12"/>
        <end position="31"/>
    </location>
</feature>
<evidence type="ECO:0000256" key="7">
    <source>
        <dbReference type="ARBA" id="ARBA00023065"/>
    </source>
</evidence>
<dbReference type="GO" id="GO:0005886">
    <property type="term" value="C:plasma membrane"/>
    <property type="evidence" value="ECO:0007669"/>
    <property type="project" value="UniProtKB-SubCell"/>
</dbReference>
<protein>
    <recommendedName>
        <fullName evidence="10">Cobalt transport protein CbiN</fullName>
    </recommendedName>
    <alternativeName>
        <fullName evidence="10">Energy-coupling factor transporter probable substrate-capture protein CbiN</fullName>
        <shortName evidence="10">ECF transporter S component CbiN</shortName>
    </alternativeName>
</protein>
<evidence type="ECO:0000256" key="8">
    <source>
        <dbReference type="ARBA" id="ARBA00023136"/>
    </source>
</evidence>
<dbReference type="GO" id="GO:0009236">
    <property type="term" value="P:cobalamin biosynthetic process"/>
    <property type="evidence" value="ECO:0007669"/>
    <property type="project" value="UniProtKB-UniRule"/>
</dbReference>
<comment type="caution">
    <text evidence="11">The sequence shown here is derived from an EMBL/GenBank/DDBJ whole genome shotgun (WGS) entry which is preliminary data.</text>
</comment>
<evidence type="ECO:0000256" key="1">
    <source>
        <dbReference type="ARBA" id="ARBA00022426"/>
    </source>
</evidence>
<keyword evidence="9 10" id="KW-0170">Cobalt</keyword>
<dbReference type="PATRIC" id="fig|1114972.6.peg.2249"/>
<keyword evidence="3 10" id="KW-1003">Cell membrane</keyword>
<comment type="subunit">
    <text evidence="10">Forms an energy-coupling factor (ECF) transporter complex composed of an ATP-binding protein (A component, CbiO), a transmembrane protein (T component, CbiQ) and 2 possible substrate-capture proteins (S components, CbiM and CbiN) of unknown stoichimetry.</text>
</comment>
<dbReference type="RefSeq" id="WP_017262894.1">
    <property type="nucleotide sequence ID" value="NZ_AUAW01000006.1"/>
</dbReference>
<evidence type="ECO:0000256" key="10">
    <source>
        <dbReference type="HAMAP-Rule" id="MF_00330"/>
    </source>
</evidence>
<evidence type="ECO:0000256" key="2">
    <source>
        <dbReference type="ARBA" id="ARBA00022448"/>
    </source>
</evidence>
<keyword evidence="8 10" id="KW-0472">Membrane</keyword>
<dbReference type="Proteomes" id="UP000051999">
    <property type="component" value="Unassembled WGS sequence"/>
</dbReference>
<comment type="function">
    <text evidence="10">Part of the energy-coupling factor (ECF) transporter complex CbiMNOQ involved in cobalt import.</text>
</comment>
<evidence type="ECO:0000256" key="5">
    <source>
        <dbReference type="ARBA" id="ARBA00022692"/>
    </source>
</evidence>
<name>A0A0R1RGU7_9LACO</name>
<comment type="pathway">
    <text evidence="10">Cofactor biosynthesis; adenosylcobalamin biosynthesis.</text>
</comment>
<reference evidence="11 12" key="1">
    <citation type="journal article" date="2015" name="Genome Announc.">
        <title>Expanding the biotechnology potential of lactobacilli through comparative genomics of 213 strains and associated genera.</title>
        <authorList>
            <person name="Sun Z."/>
            <person name="Harris H.M."/>
            <person name="McCann A."/>
            <person name="Guo C."/>
            <person name="Argimon S."/>
            <person name="Zhang W."/>
            <person name="Yang X."/>
            <person name="Jeffery I.B."/>
            <person name="Cooney J.C."/>
            <person name="Kagawa T.F."/>
            <person name="Liu W."/>
            <person name="Song Y."/>
            <person name="Salvetti E."/>
            <person name="Wrobel A."/>
            <person name="Rasinkangas P."/>
            <person name="Parkhill J."/>
            <person name="Rea M.C."/>
            <person name="O'Sullivan O."/>
            <person name="Ritari J."/>
            <person name="Douillard F.P."/>
            <person name="Paul Ross R."/>
            <person name="Yang R."/>
            <person name="Briner A.E."/>
            <person name="Felis G.E."/>
            <person name="de Vos W.M."/>
            <person name="Barrangou R."/>
            <person name="Klaenhammer T.R."/>
            <person name="Caufield P.W."/>
            <person name="Cui Y."/>
            <person name="Zhang H."/>
            <person name="O'Toole P.W."/>
        </authorList>
    </citation>
    <scope>NUCLEOTIDE SEQUENCE [LARGE SCALE GENOMIC DNA]</scope>
    <source>
        <strain evidence="11 12">DSM 15814</strain>
    </source>
</reference>
<dbReference type="PANTHER" id="PTHR38662:SF1">
    <property type="entry name" value="COBALT TRANSPORT PROTEIN CBIN"/>
    <property type="match status" value="1"/>
</dbReference>
<keyword evidence="12" id="KW-1185">Reference proteome</keyword>
<keyword evidence="5 10" id="KW-0812">Transmembrane</keyword>
<dbReference type="UniPathway" id="UPA00148"/>
<dbReference type="GO" id="GO:0015087">
    <property type="term" value="F:cobalt ion transmembrane transporter activity"/>
    <property type="evidence" value="ECO:0007669"/>
    <property type="project" value="UniProtKB-UniRule"/>
</dbReference>
<evidence type="ECO:0000313" key="12">
    <source>
        <dbReference type="Proteomes" id="UP000051999"/>
    </source>
</evidence>
<evidence type="ECO:0000313" key="11">
    <source>
        <dbReference type="EMBL" id="KRL56157.1"/>
    </source>
</evidence>
<keyword evidence="2 10" id="KW-0813">Transport</keyword>
<keyword evidence="7 10" id="KW-0406">Ion transport</keyword>
<comment type="subcellular location">
    <subcellularLocation>
        <location evidence="10">Cell membrane</location>
        <topology evidence="10">Multi-pass membrane protein</topology>
    </subcellularLocation>
</comment>
<dbReference type="InterPro" id="IPR003705">
    <property type="entry name" value="CbiN"/>
</dbReference>
<keyword evidence="6 10" id="KW-1133">Transmembrane helix</keyword>
<sequence>MSDKKNKSRTKQNVILLILVIVLTITPFIVAKGGSFAGSDDQGTEQIKKFDPSYKPWAHPLWTPPSAEIESLLFTVQGSLGTGIIAYVIGNAHGKRVAREKKDNDDASQETKEK</sequence>
<dbReference type="Pfam" id="PF02553">
    <property type="entry name" value="CbiN"/>
    <property type="match status" value="1"/>
</dbReference>
<dbReference type="eggNOG" id="COG1930">
    <property type="taxonomic scope" value="Bacteria"/>
</dbReference>
<dbReference type="AlphaFoldDB" id="A0A0R1RGU7"/>
<dbReference type="NCBIfam" id="NF002780">
    <property type="entry name" value="PRK02898.1"/>
    <property type="match status" value="1"/>
</dbReference>
<feature type="transmembrane region" description="Helical" evidence="10">
    <location>
        <begin position="72"/>
        <end position="92"/>
    </location>
</feature>
<dbReference type="HAMAP" id="MF_00330">
    <property type="entry name" value="CbiN"/>
    <property type="match status" value="1"/>
</dbReference>
<accession>A0A0R1RGU7</accession>
<organism evidence="11 12">
    <name type="scientific">Furfurilactobacillus rossiae DSM 15814</name>
    <dbReference type="NCBI Taxonomy" id="1114972"/>
    <lineage>
        <taxon>Bacteria</taxon>
        <taxon>Bacillati</taxon>
        <taxon>Bacillota</taxon>
        <taxon>Bacilli</taxon>
        <taxon>Lactobacillales</taxon>
        <taxon>Lactobacillaceae</taxon>
        <taxon>Furfurilactobacillus</taxon>
    </lineage>
</organism>
<evidence type="ECO:0000256" key="4">
    <source>
        <dbReference type="ARBA" id="ARBA00022573"/>
    </source>
</evidence>
<comment type="similarity">
    <text evidence="10">Belongs to the CbiN family.</text>
</comment>
<proteinExistence type="inferred from homology"/>
<keyword evidence="1 10" id="KW-0171">Cobalt transport</keyword>
<evidence type="ECO:0000256" key="6">
    <source>
        <dbReference type="ARBA" id="ARBA00022989"/>
    </source>
</evidence>
<keyword evidence="4 10" id="KW-0169">Cobalamin biosynthesis</keyword>